<gene>
    <name evidence="3" type="ORF">AALO17_11490</name>
</gene>
<dbReference type="EMBL" id="CP011391">
    <property type="protein sequence ID" value="AMK54283.1"/>
    <property type="molecule type" value="Genomic_DNA"/>
</dbReference>
<dbReference type="PROSITE" id="PS50902">
    <property type="entry name" value="FLAVODOXIN_LIKE"/>
    <property type="match status" value="1"/>
</dbReference>
<keyword evidence="1" id="KW-0732">Signal</keyword>
<dbReference type="PANTHER" id="PTHR39201">
    <property type="entry name" value="EXPORTED PROTEIN-RELATED"/>
    <property type="match status" value="1"/>
</dbReference>
<dbReference type="PROSITE" id="PS51257">
    <property type="entry name" value="PROKAR_LIPOPROTEIN"/>
    <property type="match status" value="1"/>
</dbReference>
<evidence type="ECO:0000313" key="4">
    <source>
        <dbReference type="Proteomes" id="UP000069771"/>
    </source>
</evidence>
<dbReference type="InterPro" id="IPR008254">
    <property type="entry name" value="Flavodoxin/NO_synth"/>
</dbReference>
<dbReference type="KEGG" id="fro:AALO17_11490"/>
<dbReference type="GO" id="GO:0016651">
    <property type="term" value="F:oxidoreductase activity, acting on NAD(P)H"/>
    <property type="evidence" value="ECO:0007669"/>
    <property type="project" value="UniProtKB-ARBA"/>
</dbReference>
<dbReference type="AlphaFoldDB" id="A0A140DUF6"/>
<dbReference type="InterPro" id="IPR029039">
    <property type="entry name" value="Flavoprotein-like_sf"/>
</dbReference>
<reference evidence="3 4" key="1">
    <citation type="journal article" date="2016" name="Gut Pathog.">
        <title>Whole genome sequencing of "Faecalibaculum rodentium" ALO17, isolated from C57BL/6J laboratory mouse feces.</title>
        <authorList>
            <person name="Lim S."/>
            <person name="Chang D.H."/>
            <person name="Ahn S."/>
            <person name="Kim B.C."/>
        </authorList>
    </citation>
    <scope>NUCLEOTIDE SEQUENCE [LARGE SCALE GENOMIC DNA]</scope>
    <source>
        <strain evidence="3 4">Alo17</strain>
    </source>
</reference>
<dbReference type="Pfam" id="PF12682">
    <property type="entry name" value="Flavodoxin_4"/>
    <property type="match status" value="1"/>
</dbReference>
<dbReference type="Gene3D" id="3.40.50.360">
    <property type="match status" value="1"/>
</dbReference>
<feature type="signal peptide" evidence="1">
    <location>
        <begin position="1"/>
        <end position="25"/>
    </location>
</feature>
<dbReference type="GO" id="GO:0010181">
    <property type="term" value="F:FMN binding"/>
    <property type="evidence" value="ECO:0007669"/>
    <property type="project" value="InterPro"/>
</dbReference>
<feature type="domain" description="Flavodoxin-like" evidence="2">
    <location>
        <begin position="35"/>
        <end position="191"/>
    </location>
</feature>
<accession>A0A140DUF6</accession>
<dbReference type="STRING" id="1702221.AALO17_11490"/>
<feature type="chain" id="PRO_5007302114" description="Flavodoxin-like domain-containing protein" evidence="1">
    <location>
        <begin position="26"/>
        <end position="194"/>
    </location>
</feature>
<evidence type="ECO:0000256" key="1">
    <source>
        <dbReference type="SAM" id="SignalP"/>
    </source>
</evidence>
<name>A0A140DUF6_9FIRM</name>
<dbReference type="SUPFAM" id="SSF52218">
    <property type="entry name" value="Flavoproteins"/>
    <property type="match status" value="1"/>
</dbReference>
<organism evidence="3 4">
    <name type="scientific">Faecalibaculum rodentium</name>
    <dbReference type="NCBI Taxonomy" id="1702221"/>
    <lineage>
        <taxon>Bacteria</taxon>
        <taxon>Bacillati</taxon>
        <taxon>Bacillota</taxon>
        <taxon>Erysipelotrichia</taxon>
        <taxon>Erysipelotrichales</taxon>
        <taxon>Erysipelotrichaceae</taxon>
        <taxon>Faecalibaculum</taxon>
    </lineage>
</organism>
<protein>
    <recommendedName>
        <fullName evidence="2">Flavodoxin-like domain-containing protein</fullName>
    </recommendedName>
</protein>
<evidence type="ECO:0000259" key="2">
    <source>
        <dbReference type="PROSITE" id="PS50902"/>
    </source>
</evidence>
<evidence type="ECO:0000313" key="3">
    <source>
        <dbReference type="EMBL" id="AMK54283.1"/>
    </source>
</evidence>
<proteinExistence type="predicted"/>
<dbReference type="PANTHER" id="PTHR39201:SF1">
    <property type="entry name" value="FLAVODOXIN-LIKE DOMAIN-CONTAINING PROTEIN"/>
    <property type="match status" value="1"/>
</dbReference>
<dbReference type="Proteomes" id="UP000069771">
    <property type="component" value="Chromosome"/>
</dbReference>
<sequence length="194" mass="21736">MHRLRLFSTVLLALILLATAGCSLAPEPGDKLTTLVVYYSSDDDGISELAREAARTAKCQMFEIQPEKEYGGLLNKLNSSEELSMEELEDLYSTDFKLKQPVPDNWSEYDRIILGCPIWLDGAATPVKLFLDENNLDDKTFYPFTIGTLDEAETLTTQLSLDNWRTGFAKAESFEKGASPETVAQWVDTLNSEH</sequence>
<keyword evidence="4" id="KW-1185">Reference proteome</keyword>
<dbReference type="RefSeq" id="WP_067556427.1">
    <property type="nucleotide sequence ID" value="NZ_CAMNXC010000065.1"/>
</dbReference>